<comment type="caution">
    <text evidence="2">The sequence shown here is derived from an EMBL/GenBank/DDBJ whole genome shotgun (WGS) entry which is preliminary data.</text>
</comment>
<sequence length="319" mass="36380">MRHKKSISLHGPDTIQFAHVYNNLVPKKLNTSNSPSDYTDSFQAPKKMLIPSPENQYPLKNSMDTKPQLKKPQICQDLKRKKAKFTSLSIKSLSGFNERLKIAKKIAMKKNKSLKEKDMSHRISVYNKSKFNPVPNPDNPSGFGMGFKIERIDPICLDITSLRPKMNFFKTSAFPHIKYNSTRQNYNEDKPSERKASHKKLTKTSGKTAKQGSKAIFKGFTAGNGQNEEEKNSRDFCPNIDIVNGLKHLMAKNNQKPKSFLKPEFESNFPSYKTSTARRGLNLWLRKDSSVPRSESAFGGLEIIDPLRSSQIIKKRKRN</sequence>
<dbReference type="Proteomes" id="UP001295684">
    <property type="component" value="Unassembled WGS sequence"/>
</dbReference>
<feature type="compositionally biased region" description="Polar residues" evidence="1">
    <location>
        <begin position="53"/>
        <end position="65"/>
    </location>
</feature>
<evidence type="ECO:0000256" key="1">
    <source>
        <dbReference type="SAM" id="MobiDB-lite"/>
    </source>
</evidence>
<evidence type="ECO:0000313" key="3">
    <source>
        <dbReference type="Proteomes" id="UP001295684"/>
    </source>
</evidence>
<name>A0AAD1Y8H5_EUPCR</name>
<dbReference type="AlphaFoldDB" id="A0AAD1Y8H5"/>
<feature type="region of interest" description="Disordered" evidence="1">
    <location>
        <begin position="182"/>
        <end position="214"/>
    </location>
</feature>
<gene>
    <name evidence="2" type="ORF">ECRASSUSDP1_LOCUS28241</name>
</gene>
<feature type="compositionally biased region" description="Basic and acidic residues" evidence="1">
    <location>
        <begin position="186"/>
        <end position="195"/>
    </location>
</feature>
<dbReference type="EMBL" id="CAMPGE010029143">
    <property type="protein sequence ID" value="CAI2386619.1"/>
    <property type="molecule type" value="Genomic_DNA"/>
</dbReference>
<feature type="region of interest" description="Disordered" evidence="1">
    <location>
        <begin position="49"/>
        <end position="69"/>
    </location>
</feature>
<protein>
    <submittedName>
        <fullName evidence="2">Uncharacterized protein</fullName>
    </submittedName>
</protein>
<proteinExistence type="predicted"/>
<evidence type="ECO:0000313" key="2">
    <source>
        <dbReference type="EMBL" id="CAI2386619.1"/>
    </source>
</evidence>
<accession>A0AAD1Y8H5</accession>
<organism evidence="2 3">
    <name type="scientific">Euplotes crassus</name>
    <dbReference type="NCBI Taxonomy" id="5936"/>
    <lineage>
        <taxon>Eukaryota</taxon>
        <taxon>Sar</taxon>
        <taxon>Alveolata</taxon>
        <taxon>Ciliophora</taxon>
        <taxon>Intramacronucleata</taxon>
        <taxon>Spirotrichea</taxon>
        <taxon>Hypotrichia</taxon>
        <taxon>Euplotida</taxon>
        <taxon>Euplotidae</taxon>
        <taxon>Moneuplotes</taxon>
    </lineage>
</organism>
<keyword evidence="3" id="KW-1185">Reference proteome</keyword>
<reference evidence="2" key="1">
    <citation type="submission" date="2023-07" db="EMBL/GenBank/DDBJ databases">
        <authorList>
            <consortium name="AG Swart"/>
            <person name="Singh M."/>
            <person name="Singh A."/>
            <person name="Seah K."/>
            <person name="Emmerich C."/>
        </authorList>
    </citation>
    <scope>NUCLEOTIDE SEQUENCE</scope>
    <source>
        <strain evidence="2">DP1</strain>
    </source>
</reference>